<sequence length="139" mass="16153">MNEEEDEQILQGVNEKMRREDGEKEEIPSSGFSLKPLIAHRSPAPCTRALAQRDTDTARAAARVGRSEERGPHMWRGPLREDAWFPYVRFSSRYNRKNDEKITDVTSPSSLFFYTCVWRGHASGQPHAEFMRSRELWIL</sequence>
<evidence type="ECO:0000313" key="3">
    <source>
        <dbReference type="Proteomes" id="UP001153269"/>
    </source>
</evidence>
<dbReference type="AlphaFoldDB" id="A0A9N7YAT1"/>
<accession>A0A9N7YAT1</accession>
<feature type="region of interest" description="Disordered" evidence="1">
    <location>
        <begin position="1"/>
        <end position="38"/>
    </location>
</feature>
<proteinExistence type="predicted"/>
<dbReference type="EMBL" id="CADEAL010000746">
    <property type="protein sequence ID" value="CAB1424665.1"/>
    <property type="molecule type" value="Genomic_DNA"/>
</dbReference>
<feature type="region of interest" description="Disordered" evidence="1">
    <location>
        <begin position="52"/>
        <end position="75"/>
    </location>
</feature>
<name>A0A9N7YAT1_PLEPL</name>
<feature type="compositionally biased region" description="Basic and acidic residues" evidence="1">
    <location>
        <begin position="65"/>
        <end position="75"/>
    </location>
</feature>
<reference evidence="2" key="1">
    <citation type="submission" date="2020-03" db="EMBL/GenBank/DDBJ databases">
        <authorList>
            <person name="Weist P."/>
        </authorList>
    </citation>
    <scope>NUCLEOTIDE SEQUENCE</scope>
</reference>
<evidence type="ECO:0000313" key="2">
    <source>
        <dbReference type="EMBL" id="CAB1424665.1"/>
    </source>
</evidence>
<keyword evidence="3" id="KW-1185">Reference proteome</keyword>
<feature type="compositionally biased region" description="Basic and acidic residues" evidence="1">
    <location>
        <begin position="15"/>
        <end position="27"/>
    </location>
</feature>
<organism evidence="2 3">
    <name type="scientific">Pleuronectes platessa</name>
    <name type="common">European plaice</name>
    <dbReference type="NCBI Taxonomy" id="8262"/>
    <lineage>
        <taxon>Eukaryota</taxon>
        <taxon>Metazoa</taxon>
        <taxon>Chordata</taxon>
        <taxon>Craniata</taxon>
        <taxon>Vertebrata</taxon>
        <taxon>Euteleostomi</taxon>
        <taxon>Actinopterygii</taxon>
        <taxon>Neopterygii</taxon>
        <taxon>Teleostei</taxon>
        <taxon>Neoteleostei</taxon>
        <taxon>Acanthomorphata</taxon>
        <taxon>Carangaria</taxon>
        <taxon>Pleuronectiformes</taxon>
        <taxon>Pleuronectoidei</taxon>
        <taxon>Pleuronectidae</taxon>
        <taxon>Pleuronectes</taxon>
    </lineage>
</organism>
<evidence type="ECO:0000256" key="1">
    <source>
        <dbReference type="SAM" id="MobiDB-lite"/>
    </source>
</evidence>
<dbReference type="Proteomes" id="UP001153269">
    <property type="component" value="Unassembled WGS sequence"/>
</dbReference>
<gene>
    <name evidence="2" type="ORF">PLEPLA_LOCUS12593</name>
</gene>
<protein>
    <submittedName>
        <fullName evidence="2">Uncharacterized protein</fullName>
    </submittedName>
</protein>
<comment type="caution">
    <text evidence="2">The sequence shown here is derived from an EMBL/GenBank/DDBJ whole genome shotgun (WGS) entry which is preliminary data.</text>
</comment>